<reference evidence="5 6" key="1">
    <citation type="submission" date="2015-07" db="EMBL/GenBank/DDBJ databases">
        <title>The genome of the fungus Escovopsis weberi, a specialized disease agent of ant agriculture.</title>
        <authorList>
            <person name="de Man T.J."/>
            <person name="Stajich J.E."/>
            <person name="Kubicek C.P."/>
            <person name="Chenthamara K."/>
            <person name="Atanasova L."/>
            <person name="Druzhinina I.S."/>
            <person name="Birnbaum S."/>
            <person name="Barribeau S.M."/>
            <person name="Teiling C."/>
            <person name="Suen G."/>
            <person name="Currie C."/>
            <person name="Gerardo N.M."/>
        </authorList>
    </citation>
    <scope>NUCLEOTIDE SEQUENCE [LARGE SCALE GENOMIC DNA]</scope>
</reference>
<dbReference type="InterPro" id="IPR016130">
    <property type="entry name" value="Tyr_Pase_AS"/>
</dbReference>
<protein>
    <submittedName>
        <fullName evidence="5">Tyrosine-protein phosphatase Lar-like protein</fullName>
    </submittedName>
</protein>
<comment type="similarity">
    <text evidence="1">Belongs to the protein-tyrosine phosphatase family. Non-receptor class subfamily.</text>
</comment>
<evidence type="ECO:0000259" key="3">
    <source>
        <dbReference type="PROSITE" id="PS50055"/>
    </source>
</evidence>
<dbReference type="EMBL" id="LGSR01000022">
    <property type="protein sequence ID" value="KOS17446.1"/>
    <property type="molecule type" value="Genomic_DNA"/>
</dbReference>
<dbReference type="Proteomes" id="UP000053831">
    <property type="component" value="Unassembled WGS sequence"/>
</dbReference>
<dbReference type="InterPro" id="IPR050348">
    <property type="entry name" value="Protein-Tyr_Phosphatase"/>
</dbReference>
<dbReference type="InterPro" id="IPR003595">
    <property type="entry name" value="Tyr_Pase_cat"/>
</dbReference>
<dbReference type="SUPFAM" id="SSF52799">
    <property type="entry name" value="(Phosphotyrosine protein) phosphatases II"/>
    <property type="match status" value="1"/>
</dbReference>
<feature type="compositionally biased region" description="Low complexity" evidence="2">
    <location>
        <begin position="85"/>
        <end position="106"/>
    </location>
</feature>
<dbReference type="InterPro" id="IPR000242">
    <property type="entry name" value="PTP_cat"/>
</dbReference>
<dbReference type="OrthoDB" id="10253954at2759"/>
<keyword evidence="6" id="KW-1185">Reference proteome</keyword>
<dbReference type="PANTHER" id="PTHR19134:SF449">
    <property type="entry name" value="TYROSINE-PROTEIN PHOSPHATASE 1"/>
    <property type="match status" value="1"/>
</dbReference>
<evidence type="ECO:0000256" key="2">
    <source>
        <dbReference type="SAM" id="MobiDB-lite"/>
    </source>
</evidence>
<evidence type="ECO:0000256" key="1">
    <source>
        <dbReference type="ARBA" id="ARBA00009649"/>
    </source>
</evidence>
<dbReference type="SMART" id="SM00194">
    <property type="entry name" value="PTPc"/>
    <property type="match status" value="1"/>
</dbReference>
<organism evidence="5 6">
    <name type="scientific">Escovopsis weberi</name>
    <dbReference type="NCBI Taxonomy" id="150374"/>
    <lineage>
        <taxon>Eukaryota</taxon>
        <taxon>Fungi</taxon>
        <taxon>Dikarya</taxon>
        <taxon>Ascomycota</taxon>
        <taxon>Pezizomycotina</taxon>
        <taxon>Sordariomycetes</taxon>
        <taxon>Hypocreomycetidae</taxon>
        <taxon>Hypocreales</taxon>
        <taxon>Hypocreaceae</taxon>
        <taxon>Escovopsis</taxon>
    </lineage>
</organism>
<dbReference type="GO" id="GO:0004725">
    <property type="term" value="F:protein tyrosine phosphatase activity"/>
    <property type="evidence" value="ECO:0007669"/>
    <property type="project" value="InterPro"/>
</dbReference>
<dbReference type="Gene3D" id="3.90.190.10">
    <property type="entry name" value="Protein tyrosine phosphatase superfamily"/>
    <property type="match status" value="1"/>
</dbReference>
<dbReference type="PROSITE" id="PS50056">
    <property type="entry name" value="TYR_PHOSPHATASE_2"/>
    <property type="match status" value="1"/>
</dbReference>
<proteinExistence type="inferred from homology"/>
<accession>A0A0M8MQV4</accession>
<dbReference type="PRINTS" id="PR00700">
    <property type="entry name" value="PRTYPHPHTASE"/>
</dbReference>
<feature type="domain" description="Tyrosine-protein phosphatase" evidence="3">
    <location>
        <begin position="221"/>
        <end position="480"/>
    </location>
</feature>
<feature type="compositionally biased region" description="Low complexity" evidence="2">
    <location>
        <begin position="36"/>
        <end position="54"/>
    </location>
</feature>
<dbReference type="SMART" id="SM00404">
    <property type="entry name" value="PTPc_motif"/>
    <property type="match status" value="1"/>
</dbReference>
<name>A0A0M8MQV4_ESCWE</name>
<evidence type="ECO:0000259" key="4">
    <source>
        <dbReference type="PROSITE" id="PS50056"/>
    </source>
</evidence>
<evidence type="ECO:0000313" key="5">
    <source>
        <dbReference type="EMBL" id="KOS17446.1"/>
    </source>
</evidence>
<dbReference type="PANTHER" id="PTHR19134">
    <property type="entry name" value="RECEPTOR-TYPE TYROSINE-PROTEIN PHOSPHATASE"/>
    <property type="match status" value="1"/>
</dbReference>
<feature type="domain" description="Tyrosine specific protein phosphatases" evidence="4">
    <location>
        <begin position="388"/>
        <end position="471"/>
    </location>
</feature>
<sequence length="502" mass="56603">MDRIPKFRRKPKPPAIETAIDCNMTVATQSLPVNDASKPPQAPPQLQQQPKPSKIAAFKNLRLRGPAKRARDEPPPAEILPTNPPQTQTQAQTRIQTQTQTKSQTPAAIAQSPNLPRSKIARPIAQSEADKKKKKKKPSDSENTVNSNSISKNHVNSSQTPLKLPKFMTLSNQEMENKYQELTWAERNRIAQGMHNEDAQDCPWTHFKQDDAQIQIKGVMDRYCNIKPWNHNRVRLCVPESELDYVNASTIELKSLSDKTKAPLRYIAMQGPTEPSFDYVWRMIAEQIDSPAVIVQLTSMIESGTVKCDQYFPFEGGQALWSLNESDAWNDGWKAQLTYDSTENLRGGAIEKRKLLLSIEGEAEPRVVWHLLYRRWPDFGVPTLEDIDTFFELMRLSQSLSSPASARVIHCSAGVGRTGTFICLEHLIRELESGALEKHDSPTEGPDLVYDTVDTLRQQRRAMVQGNVQYIFIYQVIRKLWEDKYGAADAESAASRPVAAGS</sequence>
<feature type="compositionally biased region" description="Polar residues" evidence="2">
    <location>
        <begin position="141"/>
        <end position="161"/>
    </location>
</feature>
<dbReference type="AlphaFoldDB" id="A0A0M8MQV4"/>
<dbReference type="PROSITE" id="PS00383">
    <property type="entry name" value="TYR_PHOSPHATASE_1"/>
    <property type="match status" value="1"/>
</dbReference>
<evidence type="ECO:0000313" key="6">
    <source>
        <dbReference type="Proteomes" id="UP000053831"/>
    </source>
</evidence>
<dbReference type="Pfam" id="PF00102">
    <property type="entry name" value="Y_phosphatase"/>
    <property type="match status" value="1"/>
</dbReference>
<dbReference type="STRING" id="150374.A0A0M8MQV4"/>
<dbReference type="InterPro" id="IPR000387">
    <property type="entry name" value="Tyr_Pase_dom"/>
</dbReference>
<dbReference type="InterPro" id="IPR029021">
    <property type="entry name" value="Prot-tyrosine_phosphatase-like"/>
</dbReference>
<dbReference type="PROSITE" id="PS50055">
    <property type="entry name" value="TYR_PHOSPHATASE_PTP"/>
    <property type="match status" value="1"/>
</dbReference>
<comment type="caution">
    <text evidence="5">The sequence shown here is derived from an EMBL/GenBank/DDBJ whole genome shotgun (WGS) entry which is preliminary data.</text>
</comment>
<gene>
    <name evidence="5" type="ORF">ESCO_002667</name>
</gene>
<feature type="region of interest" description="Disordered" evidence="2">
    <location>
        <begin position="29"/>
        <end position="164"/>
    </location>
</feature>